<dbReference type="AlphaFoldDB" id="A0AAD7CIS0"/>
<sequence length="283" mass="31352">MNHNFPQNLHIHPTAPAGDQSGNFSVESQEEAIRRFGIAGKVWEAAYILKDYIDPPQDHIFDPPLFRVSDGRRIVELGSGSGIVAATLANALNSTDIMFVTDLPEVCPLLQQNLCLSETIRVRPLSWGDKAHADCIASELSPSPLTHIICSDLVYFPDLLAPLLRSLIHLTSHPFVAAPSDVQLVISYKIRSLAKETPFWSMFGVWFDFAPVLVQKTSGGPWQRLGVGLEDPTFVFVARRREESYGWDLPPNDVDVMHGVVSRGSLAPMSDDTFETLLLMSLE</sequence>
<dbReference type="GO" id="GO:0032991">
    <property type="term" value="C:protein-containing complex"/>
    <property type="evidence" value="ECO:0007669"/>
    <property type="project" value="TreeGrafter"/>
</dbReference>
<gene>
    <name evidence="2" type="ORF">FB45DRAFT_9733</name>
</gene>
<dbReference type="SUPFAM" id="SSF53335">
    <property type="entry name" value="S-adenosyl-L-methionine-dependent methyltransferases"/>
    <property type="match status" value="1"/>
</dbReference>
<dbReference type="GO" id="GO:0032259">
    <property type="term" value="P:methylation"/>
    <property type="evidence" value="ECO:0007669"/>
    <property type="project" value="UniProtKB-KW"/>
</dbReference>
<dbReference type="InterPro" id="IPR029063">
    <property type="entry name" value="SAM-dependent_MTases_sf"/>
</dbReference>
<dbReference type="Gene3D" id="3.40.50.150">
    <property type="entry name" value="Vaccinia Virus protein VP39"/>
    <property type="match status" value="1"/>
</dbReference>
<dbReference type="InterPro" id="IPR019410">
    <property type="entry name" value="Methyltransf_16"/>
</dbReference>
<keyword evidence="3" id="KW-1185">Reference proteome</keyword>
<evidence type="ECO:0000313" key="3">
    <source>
        <dbReference type="Proteomes" id="UP001221142"/>
    </source>
</evidence>
<dbReference type="Pfam" id="PF10294">
    <property type="entry name" value="Methyltransf_16"/>
    <property type="match status" value="1"/>
</dbReference>
<proteinExistence type="predicted"/>
<name>A0AAD7CIS0_9AGAR</name>
<dbReference type="Proteomes" id="UP001221142">
    <property type="component" value="Unassembled WGS sequence"/>
</dbReference>
<dbReference type="EMBL" id="JARKIF010000001">
    <property type="protein sequence ID" value="KAJ7650103.1"/>
    <property type="molecule type" value="Genomic_DNA"/>
</dbReference>
<reference evidence="2" key="1">
    <citation type="submission" date="2023-03" db="EMBL/GenBank/DDBJ databases">
        <title>Massive genome expansion in bonnet fungi (Mycena s.s.) driven by repeated elements and novel gene families across ecological guilds.</title>
        <authorList>
            <consortium name="Lawrence Berkeley National Laboratory"/>
            <person name="Harder C.B."/>
            <person name="Miyauchi S."/>
            <person name="Viragh M."/>
            <person name="Kuo A."/>
            <person name="Thoen E."/>
            <person name="Andreopoulos B."/>
            <person name="Lu D."/>
            <person name="Skrede I."/>
            <person name="Drula E."/>
            <person name="Henrissat B."/>
            <person name="Morin E."/>
            <person name="Kohler A."/>
            <person name="Barry K."/>
            <person name="LaButti K."/>
            <person name="Morin E."/>
            <person name="Salamov A."/>
            <person name="Lipzen A."/>
            <person name="Mereny Z."/>
            <person name="Hegedus B."/>
            <person name="Baldrian P."/>
            <person name="Stursova M."/>
            <person name="Weitz H."/>
            <person name="Taylor A."/>
            <person name="Grigoriev I.V."/>
            <person name="Nagy L.G."/>
            <person name="Martin F."/>
            <person name="Kauserud H."/>
        </authorList>
    </citation>
    <scope>NUCLEOTIDE SEQUENCE</scope>
    <source>
        <strain evidence="2">9284</strain>
    </source>
</reference>
<protein>
    <submittedName>
        <fullName evidence="2">Methyltransferase-domain-containing protein</fullName>
    </submittedName>
</protein>
<accession>A0AAD7CIS0</accession>
<keyword evidence="2" id="KW-0808">Transferase</keyword>
<evidence type="ECO:0000313" key="2">
    <source>
        <dbReference type="EMBL" id="KAJ7650103.1"/>
    </source>
</evidence>
<keyword evidence="2" id="KW-0489">Methyltransferase</keyword>
<evidence type="ECO:0000256" key="1">
    <source>
        <dbReference type="SAM" id="MobiDB-lite"/>
    </source>
</evidence>
<dbReference type="GO" id="GO:0008757">
    <property type="term" value="F:S-adenosylmethionine-dependent methyltransferase activity"/>
    <property type="evidence" value="ECO:0007669"/>
    <property type="project" value="UniProtKB-ARBA"/>
</dbReference>
<dbReference type="GO" id="GO:0005829">
    <property type="term" value="C:cytosol"/>
    <property type="evidence" value="ECO:0007669"/>
    <property type="project" value="TreeGrafter"/>
</dbReference>
<dbReference type="PANTHER" id="PTHR14614:SF161">
    <property type="match status" value="1"/>
</dbReference>
<dbReference type="PANTHER" id="PTHR14614">
    <property type="entry name" value="HEPATOCELLULAR CARCINOMA-ASSOCIATED ANTIGEN"/>
    <property type="match status" value="1"/>
</dbReference>
<comment type="caution">
    <text evidence="2">The sequence shown here is derived from an EMBL/GenBank/DDBJ whole genome shotgun (WGS) entry which is preliminary data.</text>
</comment>
<organism evidence="2 3">
    <name type="scientific">Roridomyces roridus</name>
    <dbReference type="NCBI Taxonomy" id="1738132"/>
    <lineage>
        <taxon>Eukaryota</taxon>
        <taxon>Fungi</taxon>
        <taxon>Dikarya</taxon>
        <taxon>Basidiomycota</taxon>
        <taxon>Agaricomycotina</taxon>
        <taxon>Agaricomycetes</taxon>
        <taxon>Agaricomycetidae</taxon>
        <taxon>Agaricales</taxon>
        <taxon>Marasmiineae</taxon>
        <taxon>Mycenaceae</taxon>
        <taxon>Roridomyces</taxon>
    </lineage>
</organism>
<feature type="region of interest" description="Disordered" evidence="1">
    <location>
        <begin position="1"/>
        <end position="23"/>
    </location>
</feature>